<comment type="caution">
    <text evidence="2">The sequence shown here is derived from an EMBL/GenBank/DDBJ whole genome shotgun (WGS) entry which is preliminary data.</text>
</comment>
<reference evidence="3" key="1">
    <citation type="journal article" date="2020" name="Nat. Commun.">
        <title>Genome sequence of the cluster root forming white lupin.</title>
        <authorList>
            <person name="Hufnagel B."/>
            <person name="Marques A."/>
            <person name="Soriano A."/>
            <person name="Marques L."/>
            <person name="Divol F."/>
            <person name="Doumas P."/>
            <person name="Sallet E."/>
            <person name="Mancinotti D."/>
            <person name="Carrere S."/>
            <person name="Marande W."/>
            <person name="Arribat S."/>
            <person name="Keller J."/>
            <person name="Huneau C."/>
            <person name="Blein T."/>
            <person name="Aime D."/>
            <person name="Laguerre M."/>
            <person name="Taylor J."/>
            <person name="Schubert V."/>
            <person name="Nelson M."/>
            <person name="Geu-Flores F."/>
            <person name="Crespi M."/>
            <person name="Gallardo-Guerrero K."/>
            <person name="Delaux P.-M."/>
            <person name="Salse J."/>
            <person name="Berges H."/>
            <person name="Guyot R."/>
            <person name="Gouzy J."/>
            <person name="Peret B."/>
        </authorList>
    </citation>
    <scope>NUCLEOTIDE SEQUENCE [LARGE SCALE GENOMIC DNA]</scope>
    <source>
        <strain evidence="3">cv. Amiga</strain>
    </source>
</reference>
<organism evidence="2 3">
    <name type="scientific">Lupinus albus</name>
    <name type="common">White lupine</name>
    <name type="synonym">Lupinus termis</name>
    <dbReference type="NCBI Taxonomy" id="3870"/>
    <lineage>
        <taxon>Eukaryota</taxon>
        <taxon>Viridiplantae</taxon>
        <taxon>Streptophyta</taxon>
        <taxon>Embryophyta</taxon>
        <taxon>Tracheophyta</taxon>
        <taxon>Spermatophyta</taxon>
        <taxon>Magnoliopsida</taxon>
        <taxon>eudicotyledons</taxon>
        <taxon>Gunneridae</taxon>
        <taxon>Pentapetalae</taxon>
        <taxon>rosids</taxon>
        <taxon>fabids</taxon>
        <taxon>Fabales</taxon>
        <taxon>Fabaceae</taxon>
        <taxon>Papilionoideae</taxon>
        <taxon>50 kb inversion clade</taxon>
        <taxon>genistoids sensu lato</taxon>
        <taxon>core genistoids</taxon>
        <taxon>Genisteae</taxon>
        <taxon>Lupinus</taxon>
    </lineage>
</organism>
<accession>A0A6A4QVF7</accession>
<name>A0A6A4QVF7_LUPAL</name>
<sequence>MLTTNEADKILLTKCFSINIVILCLSLHNTSFFPSFLCFHSLTSPQHKLHNCSEPDLRAKMGRQTIELVKGCGSNEEIVEVLKAVASDFGDVIDDVSSLVVVPVKGGMTNEVFQIKWPTKSDGLLRRVLVRLYGEGVDIFVNREDEIQNFEWMSKHGQGPLLLGHFTNGRVEEFLNARTLSAPDLRDPAISALIATKMREFHNLQVPGAKKAHIWQRLRNMLNHAKRLCSPKDVMTFGLDNLHADINMLEVLLSEEYQEIGFCHNDLHYGNIMMDEEQKTITFIDYEFASHNPIAYDLAYHFCTMEGNFDSDKSHTIRSSNYPGLEERRRFIRIYLSSDGNKPSNIEVEQLVNAAEKYNPACYIFFGLWGLLWDAVGTIDFDCKEYAKQIFQLYWLRKPTVLDSDSSYIISQDGIVNSLQAPLT</sequence>
<dbReference type="InterPro" id="IPR011009">
    <property type="entry name" value="Kinase-like_dom_sf"/>
</dbReference>
<dbReference type="GO" id="GO:0004305">
    <property type="term" value="F:ethanolamine kinase activity"/>
    <property type="evidence" value="ECO:0007669"/>
    <property type="project" value="TreeGrafter"/>
</dbReference>
<protein>
    <submittedName>
        <fullName evidence="2">Putative phosphotransferase with an alcohol group as acceptor</fullName>
    </submittedName>
</protein>
<dbReference type="AlphaFoldDB" id="A0A6A4QVF7"/>
<dbReference type="GO" id="GO:0006646">
    <property type="term" value="P:phosphatidylethanolamine biosynthetic process"/>
    <property type="evidence" value="ECO:0007669"/>
    <property type="project" value="TreeGrafter"/>
</dbReference>
<dbReference type="GO" id="GO:0005737">
    <property type="term" value="C:cytoplasm"/>
    <property type="evidence" value="ECO:0007669"/>
    <property type="project" value="TreeGrafter"/>
</dbReference>
<dbReference type="Gene3D" id="3.30.200.20">
    <property type="entry name" value="Phosphorylase Kinase, domain 1"/>
    <property type="match status" value="1"/>
</dbReference>
<comment type="similarity">
    <text evidence="1">Belongs to the choline/ethanolamine kinase family.</text>
</comment>
<keyword evidence="3" id="KW-1185">Reference proteome</keyword>
<gene>
    <name evidence="2" type="ORF">Lalb_Chr03g0035641</name>
</gene>
<dbReference type="Gene3D" id="3.90.1200.10">
    <property type="match status" value="1"/>
</dbReference>
<keyword evidence="2" id="KW-0808">Transferase</keyword>
<dbReference type="Pfam" id="PF01633">
    <property type="entry name" value="Choline_kinase"/>
    <property type="match status" value="1"/>
</dbReference>
<proteinExistence type="inferred from homology"/>
<evidence type="ECO:0000313" key="3">
    <source>
        <dbReference type="Proteomes" id="UP000447434"/>
    </source>
</evidence>
<evidence type="ECO:0000256" key="1">
    <source>
        <dbReference type="ARBA" id="ARBA00038211"/>
    </source>
</evidence>
<dbReference type="EMBL" id="WOCE01000003">
    <property type="protein sequence ID" value="KAE9617463.1"/>
    <property type="molecule type" value="Genomic_DNA"/>
</dbReference>
<dbReference type="PANTHER" id="PTHR22603">
    <property type="entry name" value="CHOLINE/ETHANOALAMINE KINASE"/>
    <property type="match status" value="1"/>
</dbReference>
<dbReference type="OrthoDB" id="10267235at2759"/>
<dbReference type="GO" id="GO:0004103">
    <property type="term" value="F:choline kinase activity"/>
    <property type="evidence" value="ECO:0007669"/>
    <property type="project" value="TreeGrafter"/>
</dbReference>
<evidence type="ECO:0000313" key="2">
    <source>
        <dbReference type="EMBL" id="KAE9617463.1"/>
    </source>
</evidence>
<dbReference type="CDD" id="cd05157">
    <property type="entry name" value="ETNK_euk"/>
    <property type="match status" value="1"/>
</dbReference>
<dbReference type="SUPFAM" id="SSF56112">
    <property type="entry name" value="Protein kinase-like (PK-like)"/>
    <property type="match status" value="1"/>
</dbReference>
<dbReference type="Proteomes" id="UP000447434">
    <property type="component" value="Chromosome 3"/>
</dbReference>
<dbReference type="PANTHER" id="PTHR22603:SF93">
    <property type="entry name" value="RE24176P"/>
    <property type="match status" value="1"/>
</dbReference>